<protein>
    <submittedName>
        <fullName evidence="1">Uncharacterized protein</fullName>
    </submittedName>
</protein>
<comment type="caution">
    <text evidence="1">The sequence shown here is derived from an EMBL/GenBank/DDBJ whole genome shotgun (WGS) entry which is preliminary data.</text>
</comment>
<organism evidence="1 2">
    <name type="scientific">Solimonas terrae</name>
    <dbReference type="NCBI Taxonomy" id="1396819"/>
    <lineage>
        <taxon>Bacteria</taxon>
        <taxon>Pseudomonadati</taxon>
        <taxon>Pseudomonadota</taxon>
        <taxon>Gammaproteobacteria</taxon>
        <taxon>Nevskiales</taxon>
        <taxon>Nevskiaceae</taxon>
        <taxon>Solimonas</taxon>
    </lineage>
</organism>
<gene>
    <name evidence="1" type="ORF">G7Y85_13455</name>
</gene>
<evidence type="ECO:0000313" key="2">
    <source>
        <dbReference type="Proteomes" id="UP000472676"/>
    </source>
</evidence>
<name>A0A6M2BTR7_9GAMM</name>
<accession>A0A6M2BTR7</accession>
<keyword evidence="2" id="KW-1185">Reference proteome</keyword>
<dbReference type="AlphaFoldDB" id="A0A6M2BTR7"/>
<proteinExistence type="predicted"/>
<reference evidence="1 2" key="1">
    <citation type="journal article" date="2014" name="Int. J. Syst. Evol. Microbiol.">
        <title>Solimonas terrae sp. nov., isolated from soil.</title>
        <authorList>
            <person name="Kim S.J."/>
            <person name="Moon J.Y."/>
            <person name="Weon H.Y."/>
            <person name="Ahn J.H."/>
            <person name="Chen W.M."/>
            <person name="Kwon S.W."/>
        </authorList>
    </citation>
    <scope>NUCLEOTIDE SEQUENCE [LARGE SCALE GENOMIC DNA]</scope>
    <source>
        <strain evidence="1 2">KIS83-12</strain>
    </source>
</reference>
<dbReference type="Proteomes" id="UP000472676">
    <property type="component" value="Unassembled WGS sequence"/>
</dbReference>
<dbReference type="EMBL" id="JAAMOW010000007">
    <property type="protein sequence ID" value="NGY05774.1"/>
    <property type="molecule type" value="Genomic_DNA"/>
</dbReference>
<dbReference type="RefSeq" id="WP_166257958.1">
    <property type="nucleotide sequence ID" value="NZ_JAAMOW010000007.1"/>
</dbReference>
<sequence>MHWGIPIVGSATNGNCVLGNERFTEQIAQVLGRRVVGGKARVASADSGVRIRGMDRIGRAYIVVCPLLFPGIDQLTKIGFFGAGLQAAAADASNGIKASQGFSWSAVGRGVAQGALNASVSQVANLALGQQKHFDWAAVAADAVVTGLGQGLGDDDPLRRIPGSSGQPQAFDLDNVFGDTLRNTAYDLADRSVVVAIEGHGKFDIESIAADAFGNALGNSIVGAIKQSEIDHQVQNLSPGAKKAYDNVVERYGSERALQYALDYQSIEQPISVQSFSSTPSIAPLTAEDLVLPAGAYSSPTELGPILKITPSTTQSNATVVGLNLRQASAPLFTFGGVAALPDTLTSLLAGQGIPLTSDFSLAPLGSYQSNAEIGKRAIGIAYDANATSSQILGSLGEVRAALANPYLSADDRVFLGNQAFLSIYARANAAGVVHLGSLPDPQLTLSALQAGGEGVGKLGQRFGSAELEILPSTTGNAASFKLSQGSEEFRTFGLNPSYDQIEATSYGQSLVGQIAAGNRDLSPDAVLSRAQQFLNSGSGIPSVSTAEAGQSFFKLIGTDSRYTSPNESTGYFMDAKTYDVIRSLPPEQIADALGLPNASPAYNAFSITPRQGETPLIFRSSIAPASSNGAVRYGGFQQSIIPNRSQFTPPSYVETLGPGQ</sequence>
<evidence type="ECO:0000313" key="1">
    <source>
        <dbReference type="EMBL" id="NGY05774.1"/>
    </source>
</evidence>